<gene>
    <name evidence="13" type="ORF">GRJ2_002712300</name>
</gene>
<evidence type="ECO:0000256" key="3">
    <source>
        <dbReference type="ARBA" id="ARBA00022527"/>
    </source>
</evidence>
<evidence type="ECO:0000256" key="6">
    <source>
        <dbReference type="ARBA" id="ARBA00023157"/>
    </source>
</evidence>
<dbReference type="InterPro" id="IPR013098">
    <property type="entry name" value="Ig_I-set"/>
</dbReference>
<keyword evidence="4" id="KW-0808">Transferase</keyword>
<keyword evidence="14" id="KW-1185">Reference proteome</keyword>
<evidence type="ECO:0000256" key="5">
    <source>
        <dbReference type="ARBA" id="ARBA00022777"/>
    </source>
</evidence>
<dbReference type="EMBL" id="BAAFJT010000040">
    <property type="protein sequence ID" value="GAB0202467.1"/>
    <property type="molecule type" value="Genomic_DNA"/>
</dbReference>
<reference evidence="13 14" key="1">
    <citation type="submission" date="2024-06" db="EMBL/GenBank/DDBJ databases">
        <title>The draft genome of Grus japonensis, version 3.</title>
        <authorList>
            <person name="Nabeshima K."/>
            <person name="Suzuki S."/>
            <person name="Onuma M."/>
        </authorList>
    </citation>
    <scope>NUCLEOTIDE SEQUENCE [LARGE SCALE GENOMIC DNA]</scope>
    <source>
        <strain evidence="13 14">451A</strain>
    </source>
</reference>
<comment type="catalytic activity">
    <reaction evidence="8">
        <text>L-threonyl-[protein] + ATP = O-phospho-L-threonyl-[protein] + ADP + H(+)</text>
        <dbReference type="Rhea" id="RHEA:46608"/>
        <dbReference type="Rhea" id="RHEA-COMP:11060"/>
        <dbReference type="Rhea" id="RHEA-COMP:11605"/>
        <dbReference type="ChEBI" id="CHEBI:15378"/>
        <dbReference type="ChEBI" id="CHEBI:30013"/>
        <dbReference type="ChEBI" id="CHEBI:30616"/>
        <dbReference type="ChEBI" id="CHEBI:61977"/>
        <dbReference type="ChEBI" id="CHEBI:456216"/>
        <dbReference type="EC" id="2.7.11.1"/>
    </reaction>
</comment>
<comment type="caution">
    <text evidence="13">The sequence shown here is derived from an EMBL/GenBank/DDBJ whole genome shotgun (WGS) entry which is preliminary data.</text>
</comment>
<dbReference type="SUPFAM" id="SSF56112">
    <property type="entry name" value="Protein kinase-like (PK-like)"/>
    <property type="match status" value="1"/>
</dbReference>
<proteinExistence type="inferred from homology"/>
<dbReference type="GO" id="GO:0004674">
    <property type="term" value="F:protein serine/threonine kinase activity"/>
    <property type="evidence" value="ECO:0007669"/>
    <property type="project" value="UniProtKB-KW"/>
</dbReference>
<feature type="compositionally biased region" description="Polar residues" evidence="10">
    <location>
        <begin position="1823"/>
        <end position="1836"/>
    </location>
</feature>
<evidence type="ECO:0000256" key="2">
    <source>
        <dbReference type="ARBA" id="ARBA00012513"/>
    </source>
</evidence>
<evidence type="ECO:0000313" key="14">
    <source>
        <dbReference type="Proteomes" id="UP001623348"/>
    </source>
</evidence>
<feature type="compositionally biased region" description="Basic and acidic residues" evidence="10">
    <location>
        <begin position="310"/>
        <end position="322"/>
    </location>
</feature>
<dbReference type="SMART" id="SM00811">
    <property type="entry name" value="Alpha_kinase"/>
    <property type="match status" value="1"/>
</dbReference>
<feature type="compositionally biased region" description="Polar residues" evidence="10">
    <location>
        <begin position="966"/>
        <end position="978"/>
    </location>
</feature>
<feature type="domain" description="Ig-like" evidence="11">
    <location>
        <begin position="1464"/>
        <end position="1552"/>
    </location>
</feature>
<feature type="region of interest" description="Disordered" evidence="10">
    <location>
        <begin position="1814"/>
        <end position="1854"/>
    </location>
</feature>
<dbReference type="SUPFAM" id="SSF48726">
    <property type="entry name" value="Immunoglobulin"/>
    <property type="match status" value="1"/>
</dbReference>
<dbReference type="Gene3D" id="3.20.200.10">
    <property type="entry name" value="MHCK/EF2 kinase"/>
    <property type="match status" value="1"/>
</dbReference>
<feature type="region of interest" description="Disordered" evidence="10">
    <location>
        <begin position="287"/>
        <end position="373"/>
    </location>
</feature>
<dbReference type="PANTHER" id="PTHR47091:SF2">
    <property type="entry name" value="ALPHA-PROTEIN KINASE 2"/>
    <property type="match status" value="1"/>
</dbReference>
<dbReference type="Proteomes" id="UP001623348">
    <property type="component" value="Unassembled WGS sequence"/>
</dbReference>
<dbReference type="CDD" id="cd16974">
    <property type="entry name" value="Alpha_kinase_ALPK2"/>
    <property type="match status" value="1"/>
</dbReference>
<organism evidence="13 14">
    <name type="scientific">Grus japonensis</name>
    <name type="common">Japanese crane</name>
    <name type="synonym">Red-crowned crane</name>
    <dbReference type="NCBI Taxonomy" id="30415"/>
    <lineage>
        <taxon>Eukaryota</taxon>
        <taxon>Metazoa</taxon>
        <taxon>Chordata</taxon>
        <taxon>Craniata</taxon>
        <taxon>Vertebrata</taxon>
        <taxon>Euteleostomi</taxon>
        <taxon>Archelosauria</taxon>
        <taxon>Archosauria</taxon>
        <taxon>Dinosauria</taxon>
        <taxon>Saurischia</taxon>
        <taxon>Theropoda</taxon>
        <taxon>Coelurosauria</taxon>
        <taxon>Aves</taxon>
        <taxon>Neognathae</taxon>
        <taxon>Neoaves</taxon>
        <taxon>Gruiformes</taxon>
        <taxon>Gruidae</taxon>
        <taxon>Grus</taxon>
    </lineage>
</organism>
<evidence type="ECO:0000256" key="9">
    <source>
        <dbReference type="ARBA" id="ARBA00048679"/>
    </source>
</evidence>
<feature type="compositionally biased region" description="Basic and acidic residues" evidence="10">
    <location>
        <begin position="331"/>
        <end position="345"/>
    </location>
</feature>
<feature type="domain" description="Alpha-type protein kinase" evidence="12">
    <location>
        <begin position="1579"/>
        <end position="1811"/>
    </location>
</feature>
<feature type="compositionally biased region" description="Polar residues" evidence="10">
    <location>
        <begin position="346"/>
        <end position="363"/>
    </location>
</feature>
<evidence type="ECO:0000259" key="11">
    <source>
        <dbReference type="PROSITE" id="PS50835"/>
    </source>
</evidence>
<dbReference type="InterPro" id="IPR004166">
    <property type="entry name" value="a-kinase_dom"/>
</dbReference>
<evidence type="ECO:0000256" key="8">
    <source>
        <dbReference type="ARBA" id="ARBA00047899"/>
    </source>
</evidence>
<keyword evidence="6" id="KW-1015">Disulfide bond</keyword>
<dbReference type="PROSITE" id="PS51158">
    <property type="entry name" value="ALPHA_KINASE"/>
    <property type="match status" value="1"/>
</dbReference>
<evidence type="ECO:0000256" key="7">
    <source>
        <dbReference type="ARBA" id="ARBA00023319"/>
    </source>
</evidence>
<dbReference type="PANTHER" id="PTHR47091">
    <property type="entry name" value="ALPHA-PROTEIN KINASE 2-RELATED"/>
    <property type="match status" value="1"/>
</dbReference>
<sequence length="1854" mass="207192">MLISPDSNSSKISSLLLEKLRKAEVLSAFEKSHRHLPNMEDNVDLKSVFKPQENIGCLRDFSENGDDLVHFNSMVSVTAGKAEKYCSRQVHSRPTNVITYHTDNCCLNTEDSVSAQSLADLQACEETGLSRPLTTNTLFSEQADTPIVNHNYFVKDDSENSATILEIYAEKIPRVNDDLDDDDLEYFECSDVLTVHENEIWKKKLQFLLESDDEDDLKLSKDCDGCAYFLSEMPCLFQVSDNTTPMDTTIGFCGHHSKFKGVNVRRDPSPYSQSTLQTEMTLTVVHHQDKSTSLKDKEKYKVPVASAAIENDHPRTEEEKNGSGHSAADFPTDKSKNKDNVRAKADSSTSGIGASLTNQASETMTEDSTDKDLLGESSLLLEEGGRNLPEENARHAVCTLTESLRRNLLKLLNPKELCRYVSNIGQSLQTAAEARESSQEGVVSTQIPEETESLQMQAGLCYTEEADKDCHWERKRTWGLSGQNQMPDENISPKKKKKKKENQGANLKIFTQNCERLCMEPEIEKEGIFMTCESAGKIHPASEMLCTEKTLLAKNANLQTYSQHHAPCDKRENLHQQVFCEQGVNIISNGKKSKNDVSHFPLWDTDSVPDKQECLCAVLSSAKLCDEPREGEQRYNFDSHDSNNTDILCSLSCDESVFEANPKSVPESGEPGCKGDADISAVHDKLWKLLHEDDSGYQIPFENQGITSLEIKPTDIKVTELNFVQETCSDHPLPINVIQEQEPITQPASRQRTEKDDCNVSGVLLKTDEACNSASIGNICLAQVVETDGICLDSNTGNKTETPSICVSANSIILNTGECLEQKPNQPLTDSNGSIQMTVAWEGKLTINNTSQTCDADLPQRFKSAQSSNLACDRENRAYVSGKSHGTVGQLLRTEYNISLINDSVTGNGSHFRDCYPARKERAYFPEEKDIFPSENCNQFTDKERSSVNTVRKSYEENLQEKGNHSELNAQNDNNSDSCHLPKNNDCQDFQVVSDAQKYGSLMQLPNLTNLTPETITRKNLPRNIDEVMEMEKQEVSFTPSSEDPFLRDFYVEMPRYEPCKTEEQRKICIGDEQRAEASCDSGVSHVSESQTAVSPHNTSEQHVFFVDSTFKSDEELKPDSSKNHTYASGSVTSVSTPLPRKAQNEYHSIANEDYRDTSNQLDTHQWTVKEKLPFFTPVSQSEGLLTRVSAMGCPGTGHHVKTESTQTAVKVDEKWSTLETFCKALQDQFCRVPEENKEEVVLCENKQEIQRAIEYNADEAETKSPLHTSVSSKAHRQVIDISTKQSCPVLIYSSKLTKADNLIKSTECDKDEEVMTSESVVSSLVNLPPVDSGNNQYFQEQLPSSRTQPFSLALTTCDPFPVNAERLGNQEGSKSYQPSSTIAEPEPIKCKQDIAKSGHLATGAKKKLPPAALSKKPRLEERGNISKDPSCVKESVKTEAGMIHKEDRKEQRKLILNKDSKAPKLLKKIQAELFPDCSGNIKLCCQFGHIHSDSTITWTKDSKLLARLQRSAQDDSPVSLAIAKASNKDQGMYYCCLNNIYGKATAEFNLTSEVLGHLSSFQNCEGVEEIEFMQLMFREDFISDSYFGGNLHGIIATEELHFGEGMHRKAFRSKVMQGLVPVFSPGHPCVLKVHNAITYGTKSKDDLIQKNYKLALQECYVQNTAREYAKIYAAEAEPLEGFGEVPEIIPIFLVHRPANNIPYATVEEELVGEFVKYSVRDGKEVNFLRRDSEAGQKCCTFQHWVYEKTNGSLLVTDLQGVGMKLTDVGIATLAKGYKGFKGNCSISFIEQFRALHQCNKYCEMLGLNSLRTTHQKQRKATSMKSKNLPNSSTIKKTVPKKAREPRDFISSQH</sequence>
<dbReference type="InterPro" id="IPR013783">
    <property type="entry name" value="Ig-like_fold"/>
</dbReference>
<feature type="region of interest" description="Disordered" evidence="10">
    <location>
        <begin position="961"/>
        <end position="982"/>
    </location>
</feature>
<evidence type="ECO:0000256" key="4">
    <source>
        <dbReference type="ARBA" id="ARBA00022679"/>
    </source>
</evidence>
<name>A0ABC9Y0Z4_GRUJA</name>
<evidence type="ECO:0000256" key="10">
    <source>
        <dbReference type="SAM" id="MobiDB-lite"/>
    </source>
</evidence>
<keyword evidence="3" id="KW-0723">Serine/threonine-protein kinase</keyword>
<dbReference type="InterPro" id="IPR011009">
    <property type="entry name" value="Kinase-like_dom_sf"/>
</dbReference>
<protein>
    <recommendedName>
        <fullName evidence="2">non-specific serine/threonine protein kinase</fullName>
        <ecNumber evidence="2">2.7.11.1</ecNumber>
    </recommendedName>
</protein>
<dbReference type="PROSITE" id="PS50835">
    <property type="entry name" value="IG_LIKE"/>
    <property type="match status" value="1"/>
</dbReference>
<comment type="catalytic activity">
    <reaction evidence="9">
        <text>L-seryl-[protein] + ATP = O-phospho-L-seryl-[protein] + ADP + H(+)</text>
        <dbReference type="Rhea" id="RHEA:17989"/>
        <dbReference type="Rhea" id="RHEA-COMP:9863"/>
        <dbReference type="Rhea" id="RHEA-COMP:11604"/>
        <dbReference type="ChEBI" id="CHEBI:15378"/>
        <dbReference type="ChEBI" id="CHEBI:29999"/>
        <dbReference type="ChEBI" id="CHEBI:30616"/>
        <dbReference type="ChEBI" id="CHEBI:83421"/>
        <dbReference type="ChEBI" id="CHEBI:456216"/>
        <dbReference type="EC" id="2.7.11.1"/>
    </reaction>
</comment>
<keyword evidence="7" id="KW-0393">Immunoglobulin domain</keyword>
<dbReference type="InterPro" id="IPR036179">
    <property type="entry name" value="Ig-like_dom_sf"/>
</dbReference>
<accession>A0ABC9Y0Z4</accession>
<evidence type="ECO:0000256" key="1">
    <source>
        <dbReference type="ARBA" id="ARBA00008651"/>
    </source>
</evidence>
<comment type="similarity">
    <text evidence="1">Belongs to the protein kinase superfamily. Alpha-type protein kinase family. ALPK subfamily.</text>
</comment>
<dbReference type="InterPro" id="IPR007110">
    <property type="entry name" value="Ig-like_dom"/>
</dbReference>
<dbReference type="Gene3D" id="2.60.40.10">
    <property type="entry name" value="Immunoglobulins"/>
    <property type="match status" value="1"/>
</dbReference>
<feature type="region of interest" description="Disordered" evidence="10">
    <location>
        <begin position="1115"/>
        <end position="1142"/>
    </location>
</feature>
<feature type="compositionally biased region" description="Basic and acidic residues" evidence="10">
    <location>
        <begin position="287"/>
        <end position="301"/>
    </location>
</feature>
<dbReference type="Pfam" id="PF02816">
    <property type="entry name" value="Alpha_kinase"/>
    <property type="match status" value="1"/>
</dbReference>
<evidence type="ECO:0000313" key="13">
    <source>
        <dbReference type="EMBL" id="GAB0202467.1"/>
    </source>
</evidence>
<feature type="region of interest" description="Disordered" evidence="10">
    <location>
        <begin position="477"/>
        <end position="502"/>
    </location>
</feature>
<keyword evidence="5 13" id="KW-0418">Kinase</keyword>
<feature type="compositionally biased region" description="Polar residues" evidence="10">
    <location>
        <begin position="1124"/>
        <end position="1137"/>
    </location>
</feature>
<dbReference type="EC" id="2.7.11.1" evidence="2"/>
<evidence type="ECO:0000259" key="12">
    <source>
        <dbReference type="PROSITE" id="PS51158"/>
    </source>
</evidence>
<dbReference type="Pfam" id="PF07679">
    <property type="entry name" value="I-set"/>
    <property type="match status" value="1"/>
</dbReference>